<dbReference type="Pfam" id="PF00466">
    <property type="entry name" value="Ribosomal_L10"/>
    <property type="match status" value="1"/>
</dbReference>
<dbReference type="GO" id="GO:0002181">
    <property type="term" value="P:cytoplasmic translation"/>
    <property type="evidence" value="ECO:0007669"/>
    <property type="project" value="TreeGrafter"/>
</dbReference>
<evidence type="ECO:0000259" key="8">
    <source>
        <dbReference type="Pfam" id="PF17777"/>
    </source>
</evidence>
<keyword evidence="5" id="KW-0687">Ribonucleoprotein</keyword>
<gene>
    <name evidence="9" type="ORF">ASZ90_012887</name>
</gene>
<dbReference type="PANTHER" id="PTHR45699">
    <property type="entry name" value="60S ACIDIC RIBOSOMAL PROTEIN P0"/>
    <property type="match status" value="1"/>
</dbReference>
<dbReference type="GO" id="GO:0000027">
    <property type="term" value="P:ribosomal large subunit assembly"/>
    <property type="evidence" value="ECO:0007669"/>
    <property type="project" value="TreeGrafter"/>
</dbReference>
<comment type="caution">
    <text evidence="9">The sequence shown here is derived from an EMBL/GenBank/DDBJ whole genome shotgun (WGS) entry which is preliminary data.</text>
</comment>
<organism evidence="9">
    <name type="scientific">hydrocarbon metagenome</name>
    <dbReference type="NCBI Taxonomy" id="938273"/>
    <lineage>
        <taxon>unclassified sequences</taxon>
        <taxon>metagenomes</taxon>
        <taxon>ecological metagenomes</taxon>
    </lineage>
</organism>
<dbReference type="Pfam" id="PF17777">
    <property type="entry name" value="RL10P_insert"/>
    <property type="match status" value="1"/>
</dbReference>
<dbReference type="Gene3D" id="3.90.105.20">
    <property type="match status" value="1"/>
</dbReference>
<dbReference type="NCBIfam" id="NF003098">
    <property type="entry name" value="PRK04019.1-5"/>
    <property type="match status" value="1"/>
</dbReference>
<evidence type="ECO:0000256" key="7">
    <source>
        <dbReference type="SAM" id="MobiDB-lite"/>
    </source>
</evidence>
<dbReference type="HAMAP" id="MF_00280">
    <property type="entry name" value="Ribosomal_uL10_arch"/>
    <property type="match status" value="1"/>
</dbReference>
<feature type="domain" description="Large ribosomal subunit protein uL10-like insertion" evidence="8">
    <location>
        <begin position="114"/>
        <end position="183"/>
    </location>
</feature>
<evidence type="ECO:0000313" key="9">
    <source>
        <dbReference type="EMBL" id="KUG17408.1"/>
    </source>
</evidence>
<proteinExistence type="inferred from homology"/>
<reference evidence="9" key="1">
    <citation type="journal article" date="2015" name="Proc. Natl. Acad. Sci. U.S.A.">
        <title>Networks of energetic and metabolic interactions define dynamics in microbial communities.</title>
        <authorList>
            <person name="Embree M."/>
            <person name="Liu J.K."/>
            <person name="Al-Bassam M.M."/>
            <person name="Zengler K."/>
        </authorList>
    </citation>
    <scope>NUCLEOTIDE SEQUENCE</scope>
</reference>
<feature type="region of interest" description="Disordered" evidence="7">
    <location>
        <begin position="294"/>
        <end position="324"/>
    </location>
</feature>
<evidence type="ECO:0000256" key="3">
    <source>
        <dbReference type="ARBA" id="ARBA00022884"/>
    </source>
</evidence>
<dbReference type="InterPro" id="IPR022909">
    <property type="entry name" value="Ribosomal_uL10_arc"/>
</dbReference>
<dbReference type="GO" id="GO:0003735">
    <property type="term" value="F:structural constituent of ribosome"/>
    <property type="evidence" value="ECO:0007669"/>
    <property type="project" value="TreeGrafter"/>
</dbReference>
<evidence type="ECO:0000256" key="6">
    <source>
        <dbReference type="ARBA" id="ARBA00035502"/>
    </source>
</evidence>
<dbReference type="Gene3D" id="6.10.140.760">
    <property type="match status" value="1"/>
</dbReference>
<protein>
    <recommendedName>
        <fullName evidence="6">50S ribosomal protein L10</fullName>
    </recommendedName>
</protein>
<dbReference type="Gene3D" id="3.30.70.1730">
    <property type="match status" value="1"/>
</dbReference>
<keyword evidence="4 9" id="KW-0689">Ribosomal protein</keyword>
<dbReference type="InterPro" id="IPR001790">
    <property type="entry name" value="Ribosomal_uL10"/>
</dbReference>
<evidence type="ECO:0000256" key="1">
    <source>
        <dbReference type="ARBA" id="ARBA00008889"/>
    </source>
</evidence>
<keyword evidence="2" id="KW-0699">rRNA-binding</keyword>
<dbReference type="InterPro" id="IPR043141">
    <property type="entry name" value="Ribosomal_uL10-like_sf"/>
</dbReference>
<evidence type="ECO:0000256" key="4">
    <source>
        <dbReference type="ARBA" id="ARBA00022980"/>
    </source>
</evidence>
<comment type="similarity">
    <text evidence="1">Belongs to the universal ribosomal protein uL10 family.</text>
</comment>
<dbReference type="InterPro" id="IPR043164">
    <property type="entry name" value="Ribosomal_uL10-like_insert_sf"/>
</dbReference>
<accession>A0A0W8F973</accession>
<dbReference type="SUPFAM" id="SSF160369">
    <property type="entry name" value="Ribosomal protein L10-like"/>
    <property type="match status" value="1"/>
</dbReference>
<dbReference type="GO" id="GO:0070180">
    <property type="term" value="F:large ribosomal subunit rRNA binding"/>
    <property type="evidence" value="ECO:0007669"/>
    <property type="project" value="TreeGrafter"/>
</dbReference>
<dbReference type="InterPro" id="IPR050323">
    <property type="entry name" value="Ribosomal_protein_uL10"/>
</dbReference>
<dbReference type="InterPro" id="IPR040637">
    <property type="entry name" value="Ribosomal_uL10-like_insert"/>
</dbReference>
<keyword evidence="3" id="KW-0694">RNA-binding</keyword>
<dbReference type="AlphaFoldDB" id="A0A0W8F973"/>
<feature type="compositionally biased region" description="Basic and acidic residues" evidence="7">
    <location>
        <begin position="301"/>
        <end position="311"/>
    </location>
</feature>
<dbReference type="EMBL" id="LNQE01001443">
    <property type="protein sequence ID" value="KUG17408.1"/>
    <property type="molecule type" value="Genomic_DNA"/>
</dbReference>
<evidence type="ECO:0000256" key="5">
    <source>
        <dbReference type="ARBA" id="ARBA00023274"/>
    </source>
</evidence>
<dbReference type="GO" id="GO:0022625">
    <property type="term" value="C:cytosolic large ribosomal subunit"/>
    <property type="evidence" value="ECO:0007669"/>
    <property type="project" value="TreeGrafter"/>
</dbReference>
<evidence type="ECO:0000256" key="2">
    <source>
        <dbReference type="ARBA" id="ARBA00022730"/>
    </source>
</evidence>
<name>A0A0W8F973_9ZZZZ</name>
<dbReference type="PANTHER" id="PTHR45699:SF3">
    <property type="entry name" value="LARGE RIBOSOMAL SUBUNIT PROTEIN UL10"/>
    <property type="match status" value="1"/>
</dbReference>
<sequence length="324" mass="34313">MAGQIRHTTHIPEWKVKEVDELVDKISKSRVVGVVGLREIPADNLQKMRGDLRGNVEIRMVRNTIARRALEASPVQIKPLADFIEDQTALIFSDLNPFKLNSMLEKGKQPMPIKAGTRAPKDIVIEAGETSFSPGPMVGKLQAAGIPAAIKGGKVVINQKITLAKEGEVVPAKTAEILKTMEIFPRNVGLELRGAYEGGLIFSSKDLAIDVEGQVARISEASAKAFSFAVEIGYPTPATIGPMLQKAQTKARALVLDAGMIIPSMMEFILAKAAANASAIAGLASGQKAQAAPAATAAPAAEEKQEEKKEEEGDTAAGLGALFG</sequence>